<reference evidence="2" key="1">
    <citation type="submission" date="2021-06" db="EMBL/GenBank/DDBJ databases">
        <authorList>
            <person name="Kallberg Y."/>
            <person name="Tangrot J."/>
            <person name="Rosling A."/>
        </authorList>
    </citation>
    <scope>NUCLEOTIDE SEQUENCE</scope>
    <source>
        <strain evidence="2">FL130A</strain>
    </source>
</reference>
<dbReference type="AlphaFoldDB" id="A0A9N8Z0W3"/>
<gene>
    <name evidence="2" type="ORF">ALEPTO_LOCUS1761</name>
</gene>
<evidence type="ECO:0000313" key="3">
    <source>
        <dbReference type="Proteomes" id="UP000789508"/>
    </source>
</evidence>
<organism evidence="2 3">
    <name type="scientific">Ambispora leptoticha</name>
    <dbReference type="NCBI Taxonomy" id="144679"/>
    <lineage>
        <taxon>Eukaryota</taxon>
        <taxon>Fungi</taxon>
        <taxon>Fungi incertae sedis</taxon>
        <taxon>Mucoromycota</taxon>
        <taxon>Glomeromycotina</taxon>
        <taxon>Glomeromycetes</taxon>
        <taxon>Archaeosporales</taxon>
        <taxon>Ambisporaceae</taxon>
        <taxon>Ambispora</taxon>
    </lineage>
</organism>
<feature type="compositionally biased region" description="Basic and acidic residues" evidence="1">
    <location>
        <begin position="293"/>
        <end position="307"/>
    </location>
</feature>
<dbReference type="EMBL" id="CAJVPS010000211">
    <property type="protein sequence ID" value="CAG8465615.1"/>
    <property type="molecule type" value="Genomic_DNA"/>
</dbReference>
<accession>A0A9N8Z0W3</accession>
<evidence type="ECO:0000256" key="1">
    <source>
        <dbReference type="SAM" id="MobiDB-lite"/>
    </source>
</evidence>
<feature type="region of interest" description="Disordered" evidence="1">
    <location>
        <begin position="282"/>
        <end position="307"/>
    </location>
</feature>
<dbReference type="PANTHER" id="PTHR28058:SF1">
    <property type="entry name" value="SMALL RIBOSOMAL SUBUNIT PROTEIN BS1M"/>
    <property type="match status" value="1"/>
</dbReference>
<evidence type="ECO:0000313" key="2">
    <source>
        <dbReference type="EMBL" id="CAG8465615.1"/>
    </source>
</evidence>
<proteinExistence type="predicted"/>
<name>A0A9N8Z0W3_9GLOM</name>
<dbReference type="Pfam" id="PF11709">
    <property type="entry name" value="Mit_ribos_Mrp51"/>
    <property type="match status" value="1"/>
</dbReference>
<dbReference type="InterPro" id="IPR016712">
    <property type="entry name" value="Rbsml_bS1m-like"/>
</dbReference>
<protein>
    <submittedName>
        <fullName evidence="2">1196_t:CDS:1</fullName>
    </submittedName>
</protein>
<dbReference type="Proteomes" id="UP000789508">
    <property type="component" value="Unassembled WGS sequence"/>
</dbReference>
<dbReference type="OrthoDB" id="2735536at2759"/>
<sequence>MGHPFPELLRKSRLATFDPAIPQVYKTYGAFKKRGDWGLKRNLPNILRTDVITVQALDTVEHQTDFKSARSLVGFARKWKELFKNSKPPPPMKENLEKNITQMSEQKFENFLRKVEKKKSEWDALMDKPIDILGFVNASEDINPTRVCGLTYSNCNPGTNVKVQGRILNRDSSFTGYAVGLAGIVAYLPTRKSNRVGNIDHQKVYNFFVEKAEFDAQGKPNVQLSQIPPYSMYNNLGFLEPGEKKTSFFESASIGNRWNENNRYQVSQVLLDKLSVLVKQGTSPPSSASIIDNQEKQENQENKNDKTESDFLSILEVSIILSIMTR</sequence>
<feature type="compositionally biased region" description="Polar residues" evidence="1">
    <location>
        <begin position="282"/>
        <end position="291"/>
    </location>
</feature>
<comment type="caution">
    <text evidence="2">The sequence shown here is derived from an EMBL/GenBank/DDBJ whole genome shotgun (WGS) entry which is preliminary data.</text>
</comment>
<keyword evidence="3" id="KW-1185">Reference proteome</keyword>
<dbReference type="PANTHER" id="PTHR28058">
    <property type="entry name" value="37S RIBOSOMAL PROTEIN MRP51, MITOCHONDRIAL"/>
    <property type="match status" value="1"/>
</dbReference>